<proteinExistence type="predicted"/>
<dbReference type="GO" id="GO:0004751">
    <property type="term" value="F:ribose-5-phosphate isomerase activity"/>
    <property type="evidence" value="ECO:0007669"/>
    <property type="project" value="UniProtKB-EC"/>
</dbReference>
<dbReference type="Pfam" id="PF06026">
    <property type="entry name" value="Rib_5-P_isom_A"/>
    <property type="match status" value="1"/>
</dbReference>
<reference evidence="3 4" key="1">
    <citation type="submission" date="2024-07" db="EMBL/GenBank/DDBJ databases">
        <title>Draft Genome Sequence of Ferrimicrobium acidiphilum Strain YE2023, Isolated from a Pulp of Bioleach Reactor.</title>
        <authorList>
            <person name="Elkina Y.A."/>
            <person name="Bulaeva A.G."/>
            <person name="Beletsky A.V."/>
            <person name="Mardanov A.V."/>
        </authorList>
    </citation>
    <scope>NUCLEOTIDE SEQUENCE [LARGE SCALE GENOMIC DNA]</scope>
    <source>
        <strain evidence="3 4">YE2023</strain>
    </source>
</reference>
<dbReference type="SUPFAM" id="SSF75445">
    <property type="entry name" value="D-ribose-5-phosphate isomerase (RpiA), lid domain"/>
    <property type="match status" value="1"/>
</dbReference>
<dbReference type="Gene3D" id="3.40.50.1360">
    <property type="match status" value="1"/>
</dbReference>
<sequence length="222" mass="23348">MTPIDVTREKQAAAQEAATLVSDGMTVGLGTGSTVAFLLPALADLHRNIRCIATSPQTESIARQVGLMVEPFRDVISLDIAIDGADQIAPDGWLIKGGGAAHTREKLVAISAQRFIVIADSTKTVNNLKGPVPVELLAFGLGSTLHRLGNVTLREGVPHSPDGGIIGDYHGRLDDPQSTAAWLSGTPGVVEHGLFPPEMVTTIIVGHTNGKVEQRIITNNGQ</sequence>
<dbReference type="InterPro" id="IPR004788">
    <property type="entry name" value="Ribose5P_isomerase_type_A"/>
</dbReference>
<keyword evidence="4" id="KW-1185">Reference proteome</keyword>
<dbReference type="SUPFAM" id="SSF100950">
    <property type="entry name" value="NagB/RpiA/CoA transferase-like"/>
    <property type="match status" value="1"/>
</dbReference>
<gene>
    <name evidence="3" type="primary">rpiA</name>
    <name evidence="3" type="ORF">AB6A68_10315</name>
</gene>
<evidence type="ECO:0000313" key="3">
    <source>
        <dbReference type="EMBL" id="MEX6430221.1"/>
    </source>
</evidence>
<evidence type="ECO:0000256" key="2">
    <source>
        <dbReference type="NCBIfam" id="TIGR00021"/>
    </source>
</evidence>
<dbReference type="InterPro" id="IPR037171">
    <property type="entry name" value="NagB/RpiA_transferase-like"/>
</dbReference>
<dbReference type="EMBL" id="JBFSHR010000041">
    <property type="protein sequence ID" value="MEX6430221.1"/>
    <property type="molecule type" value="Genomic_DNA"/>
</dbReference>
<evidence type="ECO:0000256" key="1">
    <source>
        <dbReference type="ARBA" id="ARBA00023235"/>
    </source>
</evidence>
<dbReference type="CDD" id="cd01398">
    <property type="entry name" value="RPI_A"/>
    <property type="match status" value="1"/>
</dbReference>
<name>A0ABV3Y3T2_9ACTN</name>
<dbReference type="NCBIfam" id="TIGR00021">
    <property type="entry name" value="rpiA"/>
    <property type="match status" value="1"/>
</dbReference>
<protein>
    <recommendedName>
        <fullName evidence="2">Ribose 5-phosphate isomerase A</fullName>
        <ecNumber evidence="2">5.3.1.6</ecNumber>
    </recommendedName>
</protein>
<dbReference type="EC" id="5.3.1.6" evidence="2"/>
<dbReference type="Gene3D" id="3.30.70.260">
    <property type="match status" value="1"/>
</dbReference>
<dbReference type="Proteomes" id="UP001560267">
    <property type="component" value="Unassembled WGS sequence"/>
</dbReference>
<dbReference type="PANTHER" id="PTHR11934:SF0">
    <property type="entry name" value="RIBOSE-5-PHOSPHATE ISOMERASE"/>
    <property type="match status" value="1"/>
</dbReference>
<accession>A0ABV3Y3T2</accession>
<dbReference type="PANTHER" id="PTHR11934">
    <property type="entry name" value="RIBOSE-5-PHOSPHATE ISOMERASE"/>
    <property type="match status" value="1"/>
</dbReference>
<keyword evidence="1 3" id="KW-0413">Isomerase</keyword>
<comment type="caution">
    <text evidence="3">The sequence shown here is derived from an EMBL/GenBank/DDBJ whole genome shotgun (WGS) entry which is preliminary data.</text>
</comment>
<evidence type="ECO:0000313" key="4">
    <source>
        <dbReference type="Proteomes" id="UP001560267"/>
    </source>
</evidence>
<organism evidence="3 4">
    <name type="scientific">Ferrimicrobium acidiphilum</name>
    <dbReference type="NCBI Taxonomy" id="121039"/>
    <lineage>
        <taxon>Bacteria</taxon>
        <taxon>Bacillati</taxon>
        <taxon>Actinomycetota</taxon>
        <taxon>Acidimicrobiia</taxon>
        <taxon>Acidimicrobiales</taxon>
        <taxon>Acidimicrobiaceae</taxon>
        <taxon>Ferrimicrobium</taxon>
    </lineage>
</organism>